<dbReference type="Pfam" id="PF06283">
    <property type="entry name" value="ThuA"/>
    <property type="match status" value="1"/>
</dbReference>
<evidence type="ECO:0000259" key="2">
    <source>
        <dbReference type="Pfam" id="PF06283"/>
    </source>
</evidence>
<sequence precursor="true">MRLSSIASVLFLCLLFVSGRATAAEPLRALLVTGGCCHDYENQIKILQAGLGKHLKIDWTVEQYDEKRDRKANVYTKPKWAESFDVIIHNECFGGVTDGEFVESIVAEHVRSGVPAVVIHCSMHSYRNAPTADAWRGLIGVTSKRHEKAKRSLKVVAREAEHPILEGFPSPWSTPNGELYIIERSWPNTQVLASAYSDEEKADQPVVWTNTYKGVRVFGTTLGHHNETMQDDVWLNLTAKGIQWATTPDAQ</sequence>
<name>A0A517LWL7_9BACT</name>
<feature type="domain" description="ThuA-like" evidence="2">
    <location>
        <begin position="28"/>
        <end position="245"/>
    </location>
</feature>
<accession>A0A517LWL7</accession>
<dbReference type="PANTHER" id="PTHR40469:SF2">
    <property type="entry name" value="GALACTOSE-BINDING DOMAIN-LIKE SUPERFAMILY PROTEIN"/>
    <property type="match status" value="1"/>
</dbReference>
<evidence type="ECO:0000313" key="3">
    <source>
        <dbReference type="EMBL" id="QDS86997.1"/>
    </source>
</evidence>
<dbReference type="InterPro" id="IPR029010">
    <property type="entry name" value="ThuA-like"/>
</dbReference>
<feature type="signal peptide" evidence="1">
    <location>
        <begin position="1"/>
        <end position="23"/>
    </location>
</feature>
<dbReference type="Gene3D" id="3.40.50.880">
    <property type="match status" value="1"/>
</dbReference>
<protein>
    <submittedName>
        <fullName evidence="3">Trehalose utilization</fullName>
    </submittedName>
</protein>
<evidence type="ECO:0000313" key="4">
    <source>
        <dbReference type="Proteomes" id="UP000319557"/>
    </source>
</evidence>
<dbReference type="InterPro" id="IPR029062">
    <property type="entry name" value="Class_I_gatase-like"/>
</dbReference>
<dbReference type="KEGG" id="ruv:EC9_11720"/>
<dbReference type="AlphaFoldDB" id="A0A517LWL7"/>
<evidence type="ECO:0000256" key="1">
    <source>
        <dbReference type="SAM" id="SignalP"/>
    </source>
</evidence>
<keyword evidence="1" id="KW-0732">Signal</keyword>
<dbReference type="Proteomes" id="UP000319557">
    <property type="component" value="Chromosome"/>
</dbReference>
<feature type="chain" id="PRO_5021995129" evidence="1">
    <location>
        <begin position="24"/>
        <end position="251"/>
    </location>
</feature>
<keyword evidence="4" id="KW-1185">Reference proteome</keyword>
<organism evidence="3 4">
    <name type="scientific">Rosistilla ulvae</name>
    <dbReference type="NCBI Taxonomy" id="1930277"/>
    <lineage>
        <taxon>Bacteria</taxon>
        <taxon>Pseudomonadati</taxon>
        <taxon>Planctomycetota</taxon>
        <taxon>Planctomycetia</taxon>
        <taxon>Pirellulales</taxon>
        <taxon>Pirellulaceae</taxon>
        <taxon>Rosistilla</taxon>
    </lineage>
</organism>
<dbReference type="OrthoDB" id="7171409at2"/>
<dbReference type="SUPFAM" id="SSF52317">
    <property type="entry name" value="Class I glutamine amidotransferase-like"/>
    <property type="match status" value="1"/>
</dbReference>
<dbReference type="PANTHER" id="PTHR40469">
    <property type="entry name" value="SECRETED GLYCOSYL HYDROLASE"/>
    <property type="match status" value="1"/>
</dbReference>
<proteinExistence type="predicted"/>
<reference evidence="3 4" key="1">
    <citation type="submission" date="2019-02" db="EMBL/GenBank/DDBJ databases">
        <title>Deep-cultivation of Planctomycetes and their phenomic and genomic characterization uncovers novel biology.</title>
        <authorList>
            <person name="Wiegand S."/>
            <person name="Jogler M."/>
            <person name="Boedeker C."/>
            <person name="Pinto D."/>
            <person name="Vollmers J."/>
            <person name="Rivas-Marin E."/>
            <person name="Kohn T."/>
            <person name="Peeters S.H."/>
            <person name="Heuer A."/>
            <person name="Rast P."/>
            <person name="Oberbeckmann S."/>
            <person name="Bunk B."/>
            <person name="Jeske O."/>
            <person name="Meyerdierks A."/>
            <person name="Storesund J.E."/>
            <person name="Kallscheuer N."/>
            <person name="Luecker S."/>
            <person name="Lage O.M."/>
            <person name="Pohl T."/>
            <person name="Merkel B.J."/>
            <person name="Hornburger P."/>
            <person name="Mueller R.-W."/>
            <person name="Bruemmer F."/>
            <person name="Labrenz M."/>
            <person name="Spormann A.M."/>
            <person name="Op den Camp H."/>
            <person name="Overmann J."/>
            <person name="Amann R."/>
            <person name="Jetten M.S.M."/>
            <person name="Mascher T."/>
            <person name="Medema M.H."/>
            <person name="Devos D.P."/>
            <person name="Kaster A.-K."/>
            <person name="Ovreas L."/>
            <person name="Rohde M."/>
            <person name="Galperin M.Y."/>
            <person name="Jogler C."/>
        </authorList>
    </citation>
    <scope>NUCLEOTIDE SEQUENCE [LARGE SCALE GENOMIC DNA]</scope>
    <source>
        <strain evidence="3 4">EC9</strain>
    </source>
</reference>
<gene>
    <name evidence="3" type="ORF">EC9_11720</name>
</gene>
<dbReference type="EMBL" id="CP036261">
    <property type="protein sequence ID" value="QDS86997.1"/>
    <property type="molecule type" value="Genomic_DNA"/>
</dbReference>